<keyword evidence="2" id="KW-0378">Hydrolase</keyword>
<proteinExistence type="inferred from homology"/>
<dbReference type="SUPFAM" id="SSF56219">
    <property type="entry name" value="DNase I-like"/>
    <property type="match status" value="1"/>
</dbReference>
<dbReference type="InterPro" id="IPR045849">
    <property type="entry name" value="IP5P_plant"/>
</dbReference>
<evidence type="ECO:0000313" key="5">
    <source>
        <dbReference type="EMBL" id="KAJ7942789.1"/>
    </source>
</evidence>
<gene>
    <name evidence="5" type="ORF">O6P43_032414</name>
</gene>
<feature type="domain" description="Inositol polyphosphate-related phosphatase" evidence="4">
    <location>
        <begin position="68"/>
        <end position="347"/>
    </location>
</feature>
<evidence type="ECO:0000313" key="6">
    <source>
        <dbReference type="Proteomes" id="UP001163823"/>
    </source>
</evidence>
<dbReference type="GO" id="GO:0046856">
    <property type="term" value="P:phosphatidylinositol dephosphorylation"/>
    <property type="evidence" value="ECO:0007669"/>
    <property type="project" value="InterPro"/>
</dbReference>
<dbReference type="Pfam" id="PF22669">
    <property type="entry name" value="Exo_endo_phos2"/>
    <property type="match status" value="1"/>
</dbReference>
<dbReference type="KEGG" id="qsa:O6P43_032414"/>
<dbReference type="GO" id="GO:0004439">
    <property type="term" value="F:phosphatidylinositol-4,5-bisphosphate 5-phosphatase activity"/>
    <property type="evidence" value="ECO:0007669"/>
    <property type="project" value="TreeGrafter"/>
</dbReference>
<comment type="caution">
    <text evidence="5">The sequence shown here is derived from an EMBL/GenBank/DDBJ whole genome shotgun (WGS) entry which is preliminary data.</text>
</comment>
<dbReference type="InterPro" id="IPR000300">
    <property type="entry name" value="IPPc"/>
</dbReference>
<feature type="compositionally biased region" description="Basic and acidic residues" evidence="3">
    <location>
        <begin position="157"/>
        <end position="172"/>
    </location>
</feature>
<keyword evidence="6" id="KW-1185">Reference proteome</keyword>
<dbReference type="Gene3D" id="3.60.10.10">
    <property type="entry name" value="Endonuclease/exonuclease/phosphatase"/>
    <property type="match status" value="1"/>
</dbReference>
<protein>
    <submittedName>
        <fullName evidence="5">Type I inositol polyphosphate 5-phosphatase</fullName>
    </submittedName>
</protein>
<dbReference type="PANTHER" id="PTHR45666">
    <property type="entry name" value="TYPE IV INOSITOL POLYPHOSPHATE 5-PHOSPHATASE 9"/>
    <property type="match status" value="1"/>
</dbReference>
<evidence type="ECO:0000259" key="4">
    <source>
        <dbReference type="SMART" id="SM00128"/>
    </source>
</evidence>
<sequence length="347" mass="39582">MRGTQGEVIWPRLVANKILRKGWGSSNFVADFPSNRESLLDTTRSESFDHDQTCLNSNSILYHHQDIHKYKVFVSTWNVGGIEPKEDLKLEDLLDTSSTTCDIYVLGFQEIVPLKASNVLGTENTKISTKWNFLIREALNKKRPTGRQDEAQQSQTLHEDHSKKNVHNDKNMHPNTEGKSIEISTAPQDFQCIISKQMVGILISVWVRGHLRPFIRYPNVDCVGCGIMGCLGNKGSVSARFQLHETNFCFVCSHLASGDRKGDEKIRNSNVAEIFSRTSFPGQPLLDLPRKILDHDQVIFLGDLNYRISSAEDLTRFMVKKKDWNALLKKDQLRMELINGDTLRNWH</sequence>
<reference evidence="5" key="1">
    <citation type="journal article" date="2023" name="Science">
        <title>Elucidation of the pathway for biosynthesis of saponin adjuvants from the soapbark tree.</title>
        <authorList>
            <person name="Reed J."/>
            <person name="Orme A."/>
            <person name="El-Demerdash A."/>
            <person name="Owen C."/>
            <person name="Martin L.B.B."/>
            <person name="Misra R.C."/>
            <person name="Kikuchi S."/>
            <person name="Rejzek M."/>
            <person name="Martin A.C."/>
            <person name="Harkess A."/>
            <person name="Leebens-Mack J."/>
            <person name="Louveau T."/>
            <person name="Stephenson M.J."/>
            <person name="Osbourn A."/>
        </authorList>
    </citation>
    <scope>NUCLEOTIDE SEQUENCE</scope>
    <source>
        <strain evidence="5">S10</strain>
    </source>
</reference>
<evidence type="ECO:0000256" key="1">
    <source>
        <dbReference type="ARBA" id="ARBA00010768"/>
    </source>
</evidence>
<dbReference type="Proteomes" id="UP001163823">
    <property type="component" value="Chromosome 14"/>
</dbReference>
<evidence type="ECO:0000256" key="2">
    <source>
        <dbReference type="ARBA" id="ARBA00022801"/>
    </source>
</evidence>
<dbReference type="GO" id="GO:0004445">
    <property type="term" value="F:inositol-polyphosphate 5-phosphatase activity"/>
    <property type="evidence" value="ECO:0007669"/>
    <property type="project" value="InterPro"/>
</dbReference>
<dbReference type="InterPro" id="IPR036691">
    <property type="entry name" value="Endo/exonu/phosph_ase_sf"/>
</dbReference>
<comment type="similarity">
    <text evidence="1">Belongs to the inositol polyphosphate 5-phosphatase family.</text>
</comment>
<evidence type="ECO:0000256" key="3">
    <source>
        <dbReference type="SAM" id="MobiDB-lite"/>
    </source>
</evidence>
<feature type="region of interest" description="Disordered" evidence="3">
    <location>
        <begin position="142"/>
        <end position="179"/>
    </location>
</feature>
<dbReference type="GO" id="GO:0034485">
    <property type="term" value="F:phosphatidylinositol-3,4,5-trisphosphate 5-phosphatase activity"/>
    <property type="evidence" value="ECO:0007669"/>
    <property type="project" value="TreeGrafter"/>
</dbReference>
<name>A0AAD7KMX3_QUISA</name>
<dbReference type="EMBL" id="JARAOO010000014">
    <property type="protein sequence ID" value="KAJ7942789.1"/>
    <property type="molecule type" value="Genomic_DNA"/>
</dbReference>
<accession>A0AAD7KMX3</accession>
<organism evidence="5 6">
    <name type="scientific">Quillaja saponaria</name>
    <name type="common">Soap bark tree</name>
    <dbReference type="NCBI Taxonomy" id="32244"/>
    <lineage>
        <taxon>Eukaryota</taxon>
        <taxon>Viridiplantae</taxon>
        <taxon>Streptophyta</taxon>
        <taxon>Embryophyta</taxon>
        <taxon>Tracheophyta</taxon>
        <taxon>Spermatophyta</taxon>
        <taxon>Magnoliopsida</taxon>
        <taxon>eudicotyledons</taxon>
        <taxon>Gunneridae</taxon>
        <taxon>Pentapetalae</taxon>
        <taxon>rosids</taxon>
        <taxon>fabids</taxon>
        <taxon>Fabales</taxon>
        <taxon>Quillajaceae</taxon>
        <taxon>Quillaja</taxon>
    </lineage>
</organism>
<dbReference type="AlphaFoldDB" id="A0AAD7KMX3"/>
<dbReference type="SMART" id="SM00128">
    <property type="entry name" value="IPPc"/>
    <property type="match status" value="1"/>
</dbReference>
<dbReference type="PANTHER" id="PTHR45666:SF18">
    <property type="entry name" value="TYPE IV INOSITOL POLYPHOSPHATE 5-PHOSPHATASE 9"/>
    <property type="match status" value="1"/>
</dbReference>